<dbReference type="InterPro" id="IPR000092">
    <property type="entry name" value="Polyprenyl_synt"/>
</dbReference>
<comment type="catalytic activity">
    <reaction evidence="11">
        <text>isopentenyl diphosphate + (2E)-geranyl diphosphate = (2E,6E)-farnesyl diphosphate + diphosphate</text>
        <dbReference type="Rhea" id="RHEA:19361"/>
        <dbReference type="ChEBI" id="CHEBI:33019"/>
        <dbReference type="ChEBI" id="CHEBI:58057"/>
        <dbReference type="ChEBI" id="CHEBI:128769"/>
        <dbReference type="ChEBI" id="CHEBI:175763"/>
        <dbReference type="EC" id="2.5.1.10"/>
    </reaction>
</comment>
<comment type="similarity">
    <text evidence="2 12">Belongs to the FPP/GGPP synthase family.</text>
</comment>
<dbReference type="PANTHER" id="PTHR43281">
    <property type="entry name" value="FARNESYL DIPHOSPHATE SYNTHASE"/>
    <property type="match status" value="1"/>
</dbReference>
<evidence type="ECO:0000256" key="6">
    <source>
        <dbReference type="ARBA" id="ARBA00022723"/>
    </source>
</evidence>
<dbReference type="PROSITE" id="PS00444">
    <property type="entry name" value="POLYPRENYL_SYNTHASE_2"/>
    <property type="match status" value="1"/>
</dbReference>
<evidence type="ECO:0000256" key="3">
    <source>
        <dbReference type="ARBA" id="ARBA00012439"/>
    </source>
</evidence>
<dbReference type="Gene3D" id="1.10.600.10">
    <property type="entry name" value="Farnesyl Diphosphate Synthase"/>
    <property type="match status" value="1"/>
</dbReference>
<dbReference type="SFLD" id="SFLDS00005">
    <property type="entry name" value="Isoprenoid_Synthase_Type_I"/>
    <property type="match status" value="1"/>
</dbReference>
<evidence type="ECO:0000313" key="13">
    <source>
        <dbReference type="EMBL" id="EUJ17562.1"/>
    </source>
</evidence>
<evidence type="ECO:0000256" key="12">
    <source>
        <dbReference type="RuleBase" id="RU004466"/>
    </source>
</evidence>
<dbReference type="InterPro" id="IPR008949">
    <property type="entry name" value="Isoprenoid_synthase_dom_sf"/>
</dbReference>
<dbReference type="PATRIC" id="fig|1265818.5.peg.2217"/>
<reference evidence="13 14" key="1">
    <citation type="journal article" date="2014" name="Int. J. Syst. Evol. Microbiol.">
        <title>Listeria floridensis sp. nov., Listeria aquatica sp. nov., Listeria cornellensis sp. nov., Listeria riparia sp. nov. and Listeria grandensis sp. nov., from agricultural and natural environments.</title>
        <authorList>
            <person name="den Bakker H.C."/>
            <person name="Warchocki S."/>
            <person name="Wright E.M."/>
            <person name="Allred A.F."/>
            <person name="Ahlstrom C."/>
            <person name="Manuel C.S."/>
            <person name="Stasiewicz M.J."/>
            <person name="Burrell A."/>
            <person name="Roof S."/>
            <person name="Strawn L."/>
            <person name="Fortes E.D."/>
            <person name="Nightingale K.K."/>
            <person name="Kephart D."/>
            <person name="Wiedmann M."/>
        </authorList>
    </citation>
    <scope>NUCLEOTIDE SEQUENCE [LARGE SCALE GENOMIC DNA]</scope>
    <source>
        <strain evidence="13 14">FSL S10-1188</strain>
    </source>
</reference>
<dbReference type="NCBIfam" id="NF045485">
    <property type="entry name" value="FPPsyn"/>
    <property type="match status" value="1"/>
</dbReference>
<dbReference type="AlphaFoldDB" id="W7AV81"/>
<dbReference type="Proteomes" id="UP000019246">
    <property type="component" value="Unassembled WGS sequence"/>
</dbReference>
<dbReference type="SFLD" id="SFLDG01017">
    <property type="entry name" value="Polyprenyl_Transferase_Like"/>
    <property type="match status" value="1"/>
</dbReference>
<dbReference type="PROSITE" id="PS00723">
    <property type="entry name" value="POLYPRENYL_SYNTHASE_1"/>
    <property type="match status" value="1"/>
</dbReference>
<evidence type="ECO:0000313" key="14">
    <source>
        <dbReference type="Proteomes" id="UP000019246"/>
    </source>
</evidence>
<dbReference type="InterPro" id="IPR053378">
    <property type="entry name" value="Prenyl_diphosphate_synthase"/>
</dbReference>
<keyword evidence="5 12" id="KW-0808">Transferase</keyword>
<dbReference type="EMBL" id="AOCG01000012">
    <property type="protein sequence ID" value="EUJ17562.1"/>
    <property type="molecule type" value="Genomic_DNA"/>
</dbReference>
<keyword evidence="8" id="KW-0414">Isoprene biosynthesis</keyword>
<sequence length="266" mass="29347">MEFQEFQKHYKWLTEKRLEEAVDSHIEPHLKEAMLYSLMAGGKRIRPLLVFATVEALGKDAELALPAASALEMIHTYSLIHDDLPAMDNDDLRRGKPTSHKVFGEATAILTGDALLTLAFSEIANATELDEVKRLKIIQDLAKQAGALGMVGGQQADILGEKQELSLEQLASIHSRKTGALLCSAVFAGSIVGDATENERIKLQEFARNIGIAFQICDDILDVTGETDVLGKEAGTDVLLEKKYLSKFTYVRRCERSTRRTLLSSS</sequence>
<dbReference type="GO" id="GO:0004337">
    <property type="term" value="F:(2E,6E)-farnesyl diphosphate synthase activity"/>
    <property type="evidence" value="ECO:0007669"/>
    <property type="project" value="UniProtKB-EC"/>
</dbReference>
<evidence type="ECO:0000256" key="4">
    <source>
        <dbReference type="ARBA" id="ARBA00015100"/>
    </source>
</evidence>
<keyword evidence="7" id="KW-0460">Magnesium</keyword>
<dbReference type="CDD" id="cd00685">
    <property type="entry name" value="Trans_IPPS_HT"/>
    <property type="match status" value="1"/>
</dbReference>
<organism evidence="13 14">
    <name type="scientific">Listeria aquatica FSL S10-1188</name>
    <dbReference type="NCBI Taxonomy" id="1265818"/>
    <lineage>
        <taxon>Bacteria</taxon>
        <taxon>Bacillati</taxon>
        <taxon>Bacillota</taxon>
        <taxon>Bacilli</taxon>
        <taxon>Bacillales</taxon>
        <taxon>Listeriaceae</taxon>
        <taxon>Listeria</taxon>
    </lineage>
</organism>
<evidence type="ECO:0000256" key="2">
    <source>
        <dbReference type="ARBA" id="ARBA00006706"/>
    </source>
</evidence>
<dbReference type="InterPro" id="IPR033749">
    <property type="entry name" value="Polyprenyl_synt_CS"/>
</dbReference>
<dbReference type="Pfam" id="PF00348">
    <property type="entry name" value="polyprenyl_synt"/>
    <property type="match status" value="1"/>
</dbReference>
<dbReference type="SUPFAM" id="SSF48576">
    <property type="entry name" value="Terpenoid synthases"/>
    <property type="match status" value="1"/>
</dbReference>
<dbReference type="PANTHER" id="PTHR43281:SF1">
    <property type="entry name" value="FARNESYL DIPHOSPHATE SYNTHASE"/>
    <property type="match status" value="1"/>
</dbReference>
<dbReference type="EC" id="2.5.1.10" evidence="3"/>
<keyword evidence="6" id="KW-0479">Metal-binding</keyword>
<evidence type="ECO:0000256" key="8">
    <source>
        <dbReference type="ARBA" id="ARBA00023229"/>
    </source>
</evidence>
<evidence type="ECO:0000256" key="1">
    <source>
        <dbReference type="ARBA" id="ARBA00001946"/>
    </source>
</evidence>
<accession>W7AV81</accession>
<protein>
    <recommendedName>
        <fullName evidence="4">Farnesyl diphosphate synthase</fullName>
        <ecNumber evidence="3">2.5.1.10</ecNumber>
    </recommendedName>
    <alternativeName>
        <fullName evidence="10">(2E,6E)-farnesyl diphosphate synthase</fullName>
    </alternativeName>
    <alternativeName>
        <fullName evidence="9">Geranyltranstransferase</fullName>
    </alternativeName>
</protein>
<comment type="caution">
    <text evidence="13">The sequence shown here is derived from an EMBL/GenBank/DDBJ whole genome shotgun (WGS) entry which is preliminary data.</text>
</comment>
<proteinExistence type="inferred from homology"/>
<dbReference type="GO" id="GO:0005737">
    <property type="term" value="C:cytoplasm"/>
    <property type="evidence" value="ECO:0007669"/>
    <property type="project" value="UniProtKB-ARBA"/>
</dbReference>
<evidence type="ECO:0000256" key="11">
    <source>
        <dbReference type="ARBA" id="ARBA00049399"/>
    </source>
</evidence>
<dbReference type="FunFam" id="1.10.600.10:FF:000001">
    <property type="entry name" value="Geranylgeranyl diphosphate synthase"/>
    <property type="match status" value="1"/>
</dbReference>
<evidence type="ECO:0000256" key="9">
    <source>
        <dbReference type="ARBA" id="ARBA00032380"/>
    </source>
</evidence>
<evidence type="ECO:0000256" key="7">
    <source>
        <dbReference type="ARBA" id="ARBA00022842"/>
    </source>
</evidence>
<name>W7AV81_9LIST</name>
<comment type="cofactor">
    <cofactor evidence="1">
        <name>Mg(2+)</name>
        <dbReference type="ChEBI" id="CHEBI:18420"/>
    </cofactor>
</comment>
<gene>
    <name evidence="13" type="ORF">MAQA_11031</name>
</gene>
<keyword evidence="14" id="KW-1185">Reference proteome</keyword>
<evidence type="ECO:0000256" key="10">
    <source>
        <dbReference type="ARBA" id="ARBA00032873"/>
    </source>
</evidence>
<evidence type="ECO:0000256" key="5">
    <source>
        <dbReference type="ARBA" id="ARBA00022679"/>
    </source>
</evidence>
<dbReference type="GO" id="GO:0016114">
    <property type="term" value="P:terpenoid biosynthetic process"/>
    <property type="evidence" value="ECO:0007669"/>
    <property type="project" value="UniProtKB-ARBA"/>
</dbReference>
<dbReference type="GO" id="GO:0046872">
    <property type="term" value="F:metal ion binding"/>
    <property type="evidence" value="ECO:0007669"/>
    <property type="project" value="UniProtKB-KW"/>
</dbReference>
<dbReference type="STRING" id="1265818.MAQA_11031"/>